<dbReference type="InterPro" id="IPR000843">
    <property type="entry name" value="HTH_LacI"/>
</dbReference>
<dbReference type="Pfam" id="PF00356">
    <property type="entry name" value="LacI"/>
    <property type="match status" value="1"/>
</dbReference>
<evidence type="ECO:0000256" key="2">
    <source>
        <dbReference type="ARBA" id="ARBA00023125"/>
    </source>
</evidence>
<dbReference type="CDD" id="cd06277">
    <property type="entry name" value="PBP1_LacI-like"/>
    <property type="match status" value="1"/>
</dbReference>
<dbReference type="Gene3D" id="3.40.50.2300">
    <property type="match status" value="2"/>
</dbReference>
<sequence length="334" mass="37478">MKVNIKKISELSGFSVATVSNALSNKRGVNKDTAEKIIKIARENGYIKDEKIKRIKMVTYRDSGEVFNESPFFSTLLDSIEAESRRSGYDVSIVNLYRHHSDFEDNVRELLNDTASAVLLVGTEMSEEDARIFQDASIPLVMVDNYFESLKFDTVLMDNEDSVAKAVKYLLENGHTKIGYLQGDTRIRNFVARGRSFNRTLWENGFTVDKNLVFNVKPNVVGAFEGLNRYIAEGREMPTAFFADNDMIALGAMQALQKNGFSIPEDVSIIGFDDITLGEAFSPGLTTISVDIKAMGRLAVRRLVEQIQNRDEAHSCTRLYNNLVIRGSVGKLKK</sequence>
<keyword evidence="2" id="KW-0238">DNA-binding</keyword>
<dbReference type="eggNOG" id="COG1609">
    <property type="taxonomic scope" value="Bacteria"/>
</dbReference>
<dbReference type="InterPro" id="IPR046335">
    <property type="entry name" value="LacI/GalR-like_sensor"/>
</dbReference>
<dbReference type="PROSITE" id="PS50932">
    <property type="entry name" value="HTH_LACI_2"/>
    <property type="match status" value="1"/>
</dbReference>
<keyword evidence="6" id="KW-1185">Reference proteome</keyword>
<dbReference type="STRING" id="82374.NZ47_00095"/>
<dbReference type="AlphaFoldDB" id="A0A0B2K082"/>
<dbReference type="Proteomes" id="UP000030993">
    <property type="component" value="Unassembled WGS sequence"/>
</dbReference>
<evidence type="ECO:0000256" key="1">
    <source>
        <dbReference type="ARBA" id="ARBA00023015"/>
    </source>
</evidence>
<dbReference type="InterPro" id="IPR010982">
    <property type="entry name" value="Lambda_DNA-bd_dom_sf"/>
</dbReference>
<dbReference type="InterPro" id="IPR028082">
    <property type="entry name" value="Peripla_BP_I"/>
</dbReference>
<dbReference type="RefSeq" id="WP_039205578.1">
    <property type="nucleotide sequence ID" value="NZ_JSCE01000002.1"/>
</dbReference>
<keyword evidence="3" id="KW-0804">Transcription</keyword>
<evidence type="ECO:0000313" key="6">
    <source>
        <dbReference type="Proteomes" id="UP000030993"/>
    </source>
</evidence>
<protein>
    <submittedName>
        <fullName evidence="5">LacI family transcriptional regulator</fullName>
    </submittedName>
</protein>
<organism evidence="5 6">
    <name type="scientific">Anaerovibrio lipolyticus</name>
    <dbReference type="NCBI Taxonomy" id="82374"/>
    <lineage>
        <taxon>Bacteria</taxon>
        <taxon>Bacillati</taxon>
        <taxon>Bacillota</taxon>
        <taxon>Negativicutes</taxon>
        <taxon>Selenomonadales</taxon>
        <taxon>Selenomonadaceae</taxon>
        <taxon>Anaerovibrio</taxon>
    </lineage>
</organism>
<comment type="caution">
    <text evidence="5">The sequence shown here is derived from an EMBL/GenBank/DDBJ whole genome shotgun (WGS) entry which is preliminary data.</text>
</comment>
<dbReference type="CDD" id="cd01392">
    <property type="entry name" value="HTH_LacI"/>
    <property type="match status" value="1"/>
</dbReference>
<dbReference type="PANTHER" id="PTHR30146">
    <property type="entry name" value="LACI-RELATED TRANSCRIPTIONAL REPRESSOR"/>
    <property type="match status" value="1"/>
</dbReference>
<feature type="domain" description="HTH lacI-type" evidence="4">
    <location>
        <begin position="3"/>
        <end position="57"/>
    </location>
</feature>
<dbReference type="SUPFAM" id="SSF47413">
    <property type="entry name" value="lambda repressor-like DNA-binding domains"/>
    <property type="match status" value="1"/>
</dbReference>
<reference evidence="5 6" key="1">
    <citation type="journal article" date="2013" name="PLoS ONE">
        <title>Identification and characterization of three novel lipases belonging to families II and V from Anaerovibrio lipolyticus 5ST.</title>
        <authorList>
            <person name="Prive F."/>
            <person name="Kaderbhai N.N."/>
            <person name="Girdwood S."/>
            <person name="Worgan H.J."/>
            <person name="Pinloche E."/>
            <person name="Scollan N.D."/>
            <person name="Huws S.A."/>
            <person name="Newbold C.J."/>
        </authorList>
    </citation>
    <scope>NUCLEOTIDE SEQUENCE [LARGE SCALE GENOMIC DNA]</scope>
    <source>
        <strain evidence="5 6">5S</strain>
    </source>
</reference>
<dbReference type="SMART" id="SM00354">
    <property type="entry name" value="HTH_LACI"/>
    <property type="match status" value="1"/>
</dbReference>
<gene>
    <name evidence="5" type="ORF">NZ47_00095</name>
</gene>
<dbReference type="GO" id="GO:0000976">
    <property type="term" value="F:transcription cis-regulatory region binding"/>
    <property type="evidence" value="ECO:0007669"/>
    <property type="project" value="TreeGrafter"/>
</dbReference>
<evidence type="ECO:0000259" key="4">
    <source>
        <dbReference type="PROSITE" id="PS50932"/>
    </source>
</evidence>
<dbReference type="Pfam" id="PF13377">
    <property type="entry name" value="Peripla_BP_3"/>
    <property type="match status" value="1"/>
</dbReference>
<keyword evidence="1" id="KW-0805">Transcription regulation</keyword>
<proteinExistence type="predicted"/>
<dbReference type="SUPFAM" id="SSF53822">
    <property type="entry name" value="Periplasmic binding protein-like I"/>
    <property type="match status" value="1"/>
</dbReference>
<evidence type="ECO:0000313" key="5">
    <source>
        <dbReference type="EMBL" id="KHM53204.1"/>
    </source>
</evidence>
<accession>A0A0B2K082</accession>
<dbReference type="GO" id="GO:0003700">
    <property type="term" value="F:DNA-binding transcription factor activity"/>
    <property type="evidence" value="ECO:0007669"/>
    <property type="project" value="TreeGrafter"/>
</dbReference>
<dbReference type="PANTHER" id="PTHR30146:SF109">
    <property type="entry name" value="HTH-TYPE TRANSCRIPTIONAL REGULATOR GALS"/>
    <property type="match status" value="1"/>
</dbReference>
<dbReference type="EMBL" id="JSCE01000002">
    <property type="protein sequence ID" value="KHM53204.1"/>
    <property type="molecule type" value="Genomic_DNA"/>
</dbReference>
<name>A0A0B2K082_9FIRM</name>
<dbReference type="Gene3D" id="1.10.260.40">
    <property type="entry name" value="lambda repressor-like DNA-binding domains"/>
    <property type="match status" value="1"/>
</dbReference>
<evidence type="ECO:0000256" key="3">
    <source>
        <dbReference type="ARBA" id="ARBA00023163"/>
    </source>
</evidence>